<organism evidence="2">
    <name type="scientific">candidate division WOR-3 bacterium</name>
    <dbReference type="NCBI Taxonomy" id="2052148"/>
    <lineage>
        <taxon>Bacteria</taxon>
        <taxon>Bacteria division WOR-3</taxon>
    </lineage>
</organism>
<accession>A0A7V3ZTI1</accession>
<dbReference type="EMBL" id="DTDP01000161">
    <property type="protein sequence ID" value="HGK54081.1"/>
    <property type="molecule type" value="Genomic_DNA"/>
</dbReference>
<evidence type="ECO:0008006" key="3">
    <source>
        <dbReference type="Google" id="ProtNLM"/>
    </source>
</evidence>
<protein>
    <recommendedName>
        <fullName evidence="3">Transglutaminase domain-containing protein</fullName>
    </recommendedName>
</protein>
<keyword evidence="1" id="KW-1133">Transmembrane helix</keyword>
<reference evidence="2" key="1">
    <citation type="journal article" date="2020" name="mSystems">
        <title>Genome- and Community-Level Interaction Insights into Carbon Utilization and Element Cycling Functions of Hydrothermarchaeota in Hydrothermal Sediment.</title>
        <authorList>
            <person name="Zhou Z."/>
            <person name="Liu Y."/>
            <person name="Xu W."/>
            <person name="Pan J."/>
            <person name="Luo Z.H."/>
            <person name="Li M."/>
        </authorList>
    </citation>
    <scope>NUCLEOTIDE SEQUENCE [LARGE SCALE GENOMIC DNA]</scope>
    <source>
        <strain evidence="2">SpSt-695</strain>
    </source>
</reference>
<name>A0A7V3ZTI1_UNCW3</name>
<sequence>MKKLYEEDRVILWELKDADDFARLIARRIELYATHPEINAFANSIIPVPPKNLPYSKEFPKIAYLLARDKIKYHREYVGGIRELGSQSHETLISPVAVVRSIKQNKPVFGDCDDKTFFLGTLLANKGYKVRLVLAHILKGEVGENVNIPNHIYLEFAYPDSDKWIPLDASGNRPFGELSPNVIPLKRFYVGKPEIHEIAKKVDFQKTLPDTLITLGNLMKSVGEDMKKGAPKITLGMKFIEFITNPFTWVLGGITLFLVGVEIYHGIRRKT</sequence>
<proteinExistence type="predicted"/>
<keyword evidence="1" id="KW-0472">Membrane</keyword>
<keyword evidence="1" id="KW-0812">Transmembrane</keyword>
<dbReference type="AlphaFoldDB" id="A0A7V3ZTI1"/>
<feature type="transmembrane region" description="Helical" evidence="1">
    <location>
        <begin position="247"/>
        <end position="267"/>
    </location>
</feature>
<gene>
    <name evidence="2" type="ORF">ENU72_03550</name>
</gene>
<dbReference type="InterPro" id="IPR038765">
    <property type="entry name" value="Papain-like_cys_pep_sf"/>
</dbReference>
<comment type="caution">
    <text evidence="2">The sequence shown here is derived from an EMBL/GenBank/DDBJ whole genome shotgun (WGS) entry which is preliminary data.</text>
</comment>
<evidence type="ECO:0000313" key="2">
    <source>
        <dbReference type="EMBL" id="HGK54081.1"/>
    </source>
</evidence>
<dbReference type="SUPFAM" id="SSF54001">
    <property type="entry name" value="Cysteine proteinases"/>
    <property type="match status" value="1"/>
</dbReference>
<evidence type="ECO:0000256" key="1">
    <source>
        <dbReference type="SAM" id="Phobius"/>
    </source>
</evidence>